<dbReference type="Pfam" id="PF00150">
    <property type="entry name" value="Cellulase"/>
    <property type="match status" value="1"/>
</dbReference>
<keyword evidence="5" id="KW-0732">Signal</keyword>
<proteinExistence type="inferred from homology"/>
<gene>
    <name evidence="7" type="ORF">CYLTODRAFT_446398</name>
</gene>
<dbReference type="InterPro" id="IPR001547">
    <property type="entry name" value="Glyco_hydro_5"/>
</dbReference>
<evidence type="ECO:0000313" key="7">
    <source>
        <dbReference type="EMBL" id="KIY63779.1"/>
    </source>
</evidence>
<dbReference type="Proteomes" id="UP000054007">
    <property type="component" value="Unassembled WGS sequence"/>
</dbReference>
<dbReference type="InterPro" id="IPR017853">
    <property type="entry name" value="GH"/>
</dbReference>
<feature type="domain" description="Glycoside hydrolase family 5" evidence="6">
    <location>
        <begin position="57"/>
        <end position="367"/>
    </location>
</feature>
<sequence>MRALFLAICCALSAFAQTLPLHTQSRWIMDADNTRVKFRCINWAGHGETNIPEGLHKQSIDHIADFIADNGFNCVRLTYSIDHALAPNTTVRDSFTAAASAANLTVDTLDGLYSRVVEKNPFVGTATTQDVFSAVIAALWDRKVMTVLDNHVSKASWCCNIDDGNGWWDQASGYIAINSQYFKTDEWLSGLSAQATWAKTQPGIVAMSIRNELRPFPLLQDVDGHDDWYNFVGQGGATVHAANPDVLVIIGGTQSATDLAFIRTGRNLDYSAWADKHVWEMHAYSFTVTFPNPTNSCDVLKGEYGLFDGFLLTQDKDYTAPLFVSEFGVGLVGGPNDGISDGDNSYFECISSWMQSNDADWALWALQGTYYIREGVAEKEETWGLIDSEWEGLRNDKFLPKMAELFKVTQGP</sequence>
<dbReference type="Gene3D" id="3.20.20.80">
    <property type="entry name" value="Glycosidases"/>
    <property type="match status" value="1"/>
</dbReference>
<evidence type="ECO:0000256" key="3">
    <source>
        <dbReference type="ARBA" id="ARBA00023295"/>
    </source>
</evidence>
<keyword evidence="3 4" id="KW-0326">Glycosidase</keyword>
<comment type="similarity">
    <text evidence="1 4">Belongs to the glycosyl hydrolase 5 (cellulase A) family.</text>
</comment>
<evidence type="ECO:0000256" key="2">
    <source>
        <dbReference type="ARBA" id="ARBA00022801"/>
    </source>
</evidence>
<name>A0A0D7B0W3_9AGAR</name>
<protein>
    <submittedName>
        <fullName evidence="7">Glycoside hydrolase family 5 protein</fullName>
    </submittedName>
</protein>
<dbReference type="PANTHER" id="PTHR31263:SF0">
    <property type="entry name" value="CELLULASE FAMILY PROTEIN (AFU_ORTHOLOGUE AFUA_5G14560)"/>
    <property type="match status" value="1"/>
</dbReference>
<dbReference type="SUPFAM" id="SSF51445">
    <property type="entry name" value="(Trans)glycosidases"/>
    <property type="match status" value="1"/>
</dbReference>
<evidence type="ECO:0000256" key="4">
    <source>
        <dbReference type="RuleBase" id="RU361153"/>
    </source>
</evidence>
<evidence type="ECO:0000313" key="8">
    <source>
        <dbReference type="Proteomes" id="UP000054007"/>
    </source>
</evidence>
<keyword evidence="8" id="KW-1185">Reference proteome</keyword>
<dbReference type="GO" id="GO:0004553">
    <property type="term" value="F:hydrolase activity, hydrolyzing O-glycosyl compounds"/>
    <property type="evidence" value="ECO:0007669"/>
    <property type="project" value="InterPro"/>
</dbReference>
<dbReference type="AlphaFoldDB" id="A0A0D7B0W3"/>
<feature type="signal peptide" evidence="5">
    <location>
        <begin position="1"/>
        <end position="18"/>
    </location>
</feature>
<evidence type="ECO:0000259" key="6">
    <source>
        <dbReference type="Pfam" id="PF00150"/>
    </source>
</evidence>
<dbReference type="GO" id="GO:0000272">
    <property type="term" value="P:polysaccharide catabolic process"/>
    <property type="evidence" value="ECO:0007669"/>
    <property type="project" value="InterPro"/>
</dbReference>
<organism evidence="7 8">
    <name type="scientific">Cylindrobasidium torrendii FP15055 ss-10</name>
    <dbReference type="NCBI Taxonomy" id="1314674"/>
    <lineage>
        <taxon>Eukaryota</taxon>
        <taxon>Fungi</taxon>
        <taxon>Dikarya</taxon>
        <taxon>Basidiomycota</taxon>
        <taxon>Agaricomycotina</taxon>
        <taxon>Agaricomycetes</taxon>
        <taxon>Agaricomycetidae</taxon>
        <taxon>Agaricales</taxon>
        <taxon>Marasmiineae</taxon>
        <taxon>Physalacriaceae</taxon>
        <taxon>Cylindrobasidium</taxon>
    </lineage>
</organism>
<keyword evidence="2 4" id="KW-0378">Hydrolase</keyword>
<dbReference type="STRING" id="1314674.A0A0D7B0W3"/>
<dbReference type="PANTHER" id="PTHR31263">
    <property type="entry name" value="CELLULASE FAMILY PROTEIN (AFU_ORTHOLOGUE AFUA_5G14560)"/>
    <property type="match status" value="1"/>
</dbReference>
<evidence type="ECO:0000256" key="5">
    <source>
        <dbReference type="SAM" id="SignalP"/>
    </source>
</evidence>
<dbReference type="OrthoDB" id="442731at2759"/>
<dbReference type="EMBL" id="KN880673">
    <property type="protein sequence ID" value="KIY63779.1"/>
    <property type="molecule type" value="Genomic_DNA"/>
</dbReference>
<feature type="chain" id="PRO_5002316935" evidence="5">
    <location>
        <begin position="19"/>
        <end position="412"/>
    </location>
</feature>
<accession>A0A0D7B0W3</accession>
<evidence type="ECO:0000256" key="1">
    <source>
        <dbReference type="ARBA" id="ARBA00005641"/>
    </source>
</evidence>
<reference evidence="7 8" key="1">
    <citation type="journal article" date="2015" name="Fungal Genet. Biol.">
        <title>Evolution of novel wood decay mechanisms in Agaricales revealed by the genome sequences of Fistulina hepatica and Cylindrobasidium torrendii.</title>
        <authorList>
            <person name="Floudas D."/>
            <person name="Held B.W."/>
            <person name="Riley R."/>
            <person name="Nagy L.G."/>
            <person name="Koehler G."/>
            <person name="Ransdell A.S."/>
            <person name="Younus H."/>
            <person name="Chow J."/>
            <person name="Chiniquy J."/>
            <person name="Lipzen A."/>
            <person name="Tritt A."/>
            <person name="Sun H."/>
            <person name="Haridas S."/>
            <person name="LaButti K."/>
            <person name="Ohm R.A."/>
            <person name="Kues U."/>
            <person name="Blanchette R.A."/>
            <person name="Grigoriev I.V."/>
            <person name="Minto R.E."/>
            <person name="Hibbett D.S."/>
        </authorList>
    </citation>
    <scope>NUCLEOTIDE SEQUENCE [LARGE SCALE GENOMIC DNA]</scope>
    <source>
        <strain evidence="7 8">FP15055 ss-10</strain>
    </source>
</reference>